<feature type="chain" id="PRO_5034411317" evidence="1">
    <location>
        <begin position="22"/>
        <end position="198"/>
    </location>
</feature>
<sequence>MLFRSVFTFLIGALYAQAAHAALTSKQVVTSIKAVTTASQSTNDALTVITTTSSVTEITFASRKLVSGFKDIVTSITAVVPKITSTETFPDDEGKAIIEALTDFVLVHQLLLSTVIGKHSIFAQFSLTAPIAAVLRLLEAQVDALAFALIHLIPTRSSSIQKSQKTLSISLDSSISTYTEFCIPSIFWPAVKPKCVAA</sequence>
<evidence type="ECO:0000313" key="2">
    <source>
        <dbReference type="EMBL" id="KAG5164126.1"/>
    </source>
</evidence>
<reference evidence="2" key="1">
    <citation type="submission" date="2021-02" db="EMBL/GenBank/DDBJ databases">
        <title>Psilocybe cubensis genome.</title>
        <authorList>
            <person name="Mckernan K.J."/>
            <person name="Crawford S."/>
            <person name="Trippe A."/>
            <person name="Kane L.T."/>
            <person name="Mclaughlin S."/>
        </authorList>
    </citation>
    <scope>NUCLEOTIDE SEQUENCE [LARGE SCALE GENOMIC DNA]</scope>
    <source>
        <strain evidence="2">MGC-MH-2018</strain>
    </source>
</reference>
<gene>
    <name evidence="2" type="ORF">JR316_010620</name>
</gene>
<dbReference type="EMBL" id="JAFIQS010000012">
    <property type="protein sequence ID" value="KAG5164126.1"/>
    <property type="molecule type" value="Genomic_DNA"/>
</dbReference>
<name>A0A8H7XMV8_PSICU</name>
<dbReference type="AlphaFoldDB" id="A0A8H7XMV8"/>
<comment type="caution">
    <text evidence="2">The sequence shown here is derived from an EMBL/GenBank/DDBJ whole genome shotgun (WGS) entry which is preliminary data.</text>
</comment>
<accession>A0A8H7XMV8</accession>
<protein>
    <submittedName>
        <fullName evidence="2">Uncharacterized protein</fullName>
    </submittedName>
</protein>
<evidence type="ECO:0000256" key="1">
    <source>
        <dbReference type="SAM" id="SignalP"/>
    </source>
</evidence>
<proteinExistence type="predicted"/>
<keyword evidence="1" id="KW-0732">Signal</keyword>
<dbReference type="InterPro" id="IPR021054">
    <property type="entry name" value="Cell_wall_mannoprotein_1"/>
</dbReference>
<dbReference type="Pfam" id="PF12296">
    <property type="entry name" value="HsbA"/>
    <property type="match status" value="1"/>
</dbReference>
<organism evidence="2">
    <name type="scientific">Psilocybe cubensis</name>
    <name type="common">Psychedelic mushroom</name>
    <name type="synonym">Stropharia cubensis</name>
    <dbReference type="NCBI Taxonomy" id="181762"/>
    <lineage>
        <taxon>Eukaryota</taxon>
        <taxon>Fungi</taxon>
        <taxon>Dikarya</taxon>
        <taxon>Basidiomycota</taxon>
        <taxon>Agaricomycotina</taxon>
        <taxon>Agaricomycetes</taxon>
        <taxon>Agaricomycetidae</taxon>
        <taxon>Agaricales</taxon>
        <taxon>Agaricineae</taxon>
        <taxon>Strophariaceae</taxon>
        <taxon>Psilocybe</taxon>
    </lineage>
</organism>
<feature type="signal peptide" evidence="1">
    <location>
        <begin position="1"/>
        <end position="21"/>
    </location>
</feature>
<dbReference type="OrthoDB" id="3210262at2759"/>